<dbReference type="OrthoDB" id="1916412at2759"/>
<dbReference type="GeneID" id="103696465"/>
<dbReference type="Gene3D" id="1.25.40.20">
    <property type="entry name" value="Ankyrin repeat-containing domain"/>
    <property type="match status" value="2"/>
</dbReference>
<dbReference type="SMART" id="SM00248">
    <property type="entry name" value="ANK"/>
    <property type="match status" value="8"/>
</dbReference>
<feature type="repeat" description="ANK" evidence="3">
    <location>
        <begin position="373"/>
        <end position="395"/>
    </location>
</feature>
<evidence type="ECO:0000313" key="5">
    <source>
        <dbReference type="RefSeq" id="XP_008776325.3"/>
    </source>
</evidence>
<reference evidence="4" key="1">
    <citation type="journal article" date="2019" name="Nat. Commun.">
        <title>Genome-wide association mapping of date palm fruit traits.</title>
        <authorList>
            <person name="Hazzouri K.M."/>
            <person name="Gros-Balthazard M."/>
            <person name="Flowers J.M."/>
            <person name="Copetti D."/>
            <person name="Lemansour A."/>
            <person name="Lebrun M."/>
            <person name="Masmoudi K."/>
            <person name="Ferrand S."/>
            <person name="Dhar M.I."/>
            <person name="Fresquez Z.A."/>
            <person name="Rosas U."/>
            <person name="Zhang J."/>
            <person name="Talag J."/>
            <person name="Lee S."/>
            <person name="Kudrna D."/>
            <person name="Powell R.F."/>
            <person name="Leitch I.J."/>
            <person name="Krueger R.R."/>
            <person name="Wing R.A."/>
            <person name="Amiri K.M.A."/>
            <person name="Purugganan M.D."/>
        </authorList>
    </citation>
    <scope>NUCLEOTIDE SEQUENCE [LARGE SCALE GENOMIC DNA]</scope>
    <source>
        <strain evidence="4">cv. Khalas</strain>
    </source>
</reference>
<sequence>MAGESMTSKTAQTYSDLEVSPGEVQPFRISINPKLLKAARSGDKRILDELLQQKDFFSEASVGEIAITVPEDAQTQEDTNCLLGVTLEGNTVLHIVASRGYLEIAKEICRREISLLVAPNTRLDTPLHCAARAGDDKMVSFIIQFAKEGEIEERRVLRAKNRDEANVLHEAAKYNHASVAKVLMEEDAGLASMSNSVGMSPLYLAIMTGSLDVAKALLRSSSWEKTSLASYIGPNKKTALHAAILLGQGITQDLLDRKPMLAKVVDSSRRIPLHYAASDGHQVTVRLSLESDPPTAYQPDANGSFPMHIAAGTGNVRILDHILKQCPATDELLDEEGKNFLHVAFKCGNLDVVKKIISKRPDLRKLLNDQDNEGNTPLHTAVTNSDQGSVHFLLRDKTVRVNVFNHDARLHPSRLGLQNAG</sequence>
<name>A0A8B7BH39_PHODC</name>
<dbReference type="InterPro" id="IPR002110">
    <property type="entry name" value="Ankyrin_rpt"/>
</dbReference>
<evidence type="ECO:0000256" key="3">
    <source>
        <dbReference type="PROSITE-ProRule" id="PRU00023"/>
    </source>
</evidence>
<dbReference type="PANTHER" id="PTHR24186">
    <property type="entry name" value="PROTEIN PHOSPHATASE 1 REGULATORY SUBUNIT"/>
    <property type="match status" value="1"/>
</dbReference>
<keyword evidence="4" id="KW-1185">Reference proteome</keyword>
<dbReference type="PANTHER" id="PTHR24186:SF50">
    <property type="entry name" value="ANKYRIN REPEAT-CONTAINING PROTEIN ITN1-LIKE ISOFORM X1"/>
    <property type="match status" value="1"/>
</dbReference>
<dbReference type="PROSITE" id="PS50088">
    <property type="entry name" value="ANK_REPEAT"/>
    <property type="match status" value="1"/>
</dbReference>
<dbReference type="RefSeq" id="XP_008776325.3">
    <property type="nucleotide sequence ID" value="XM_008778103.3"/>
</dbReference>
<protein>
    <submittedName>
        <fullName evidence="5">Protein ACCELERATED CELL DEATH 6-like</fullName>
    </submittedName>
</protein>
<evidence type="ECO:0000313" key="4">
    <source>
        <dbReference type="Proteomes" id="UP000228380"/>
    </source>
</evidence>
<dbReference type="InterPro" id="IPR036770">
    <property type="entry name" value="Ankyrin_rpt-contain_sf"/>
</dbReference>
<evidence type="ECO:0000256" key="2">
    <source>
        <dbReference type="ARBA" id="ARBA00023043"/>
    </source>
</evidence>
<dbReference type="KEGG" id="pda:103696465"/>
<accession>A0A8B7BH39</accession>
<keyword evidence="1" id="KW-0677">Repeat</keyword>
<dbReference type="Proteomes" id="UP000228380">
    <property type="component" value="Chromosome 11"/>
</dbReference>
<evidence type="ECO:0000256" key="1">
    <source>
        <dbReference type="ARBA" id="ARBA00022737"/>
    </source>
</evidence>
<organism evidence="4 5">
    <name type="scientific">Phoenix dactylifera</name>
    <name type="common">Date palm</name>
    <dbReference type="NCBI Taxonomy" id="42345"/>
    <lineage>
        <taxon>Eukaryota</taxon>
        <taxon>Viridiplantae</taxon>
        <taxon>Streptophyta</taxon>
        <taxon>Embryophyta</taxon>
        <taxon>Tracheophyta</taxon>
        <taxon>Spermatophyta</taxon>
        <taxon>Magnoliopsida</taxon>
        <taxon>Liliopsida</taxon>
        <taxon>Arecaceae</taxon>
        <taxon>Coryphoideae</taxon>
        <taxon>Phoeniceae</taxon>
        <taxon>Phoenix</taxon>
    </lineage>
</organism>
<dbReference type="SUPFAM" id="SSF48403">
    <property type="entry name" value="Ankyrin repeat"/>
    <property type="match status" value="1"/>
</dbReference>
<proteinExistence type="predicted"/>
<dbReference type="AlphaFoldDB" id="A0A8B7BH39"/>
<reference evidence="5" key="2">
    <citation type="submission" date="2025-08" db="UniProtKB">
        <authorList>
            <consortium name="RefSeq"/>
        </authorList>
    </citation>
    <scope>IDENTIFICATION</scope>
    <source>
        <tissue evidence="5">Young leaves</tissue>
    </source>
</reference>
<dbReference type="Pfam" id="PF12796">
    <property type="entry name" value="Ank_2"/>
    <property type="match status" value="3"/>
</dbReference>
<dbReference type="GO" id="GO:0005886">
    <property type="term" value="C:plasma membrane"/>
    <property type="evidence" value="ECO:0007669"/>
    <property type="project" value="TreeGrafter"/>
</dbReference>
<dbReference type="PROSITE" id="PS50297">
    <property type="entry name" value="ANK_REP_REGION"/>
    <property type="match status" value="1"/>
</dbReference>
<keyword evidence="2 3" id="KW-0040">ANK repeat</keyword>
<gene>
    <name evidence="5" type="primary">LOC103696465</name>
</gene>